<keyword evidence="1" id="KW-0812">Transmembrane</keyword>
<evidence type="ECO:0000313" key="3">
    <source>
        <dbReference type="RefSeq" id="XP_034105007.1"/>
    </source>
</evidence>
<gene>
    <name evidence="3" type="primary">LOC117568446</name>
</gene>
<dbReference type="GeneID" id="117568446"/>
<reference evidence="3" key="1">
    <citation type="submission" date="2025-08" db="UniProtKB">
        <authorList>
            <consortium name="RefSeq"/>
        </authorList>
    </citation>
    <scope>IDENTIFICATION</scope>
    <source>
        <strain evidence="3">15112-1751.03</strain>
        <tissue evidence="3">Whole Adult</tissue>
    </source>
</reference>
<dbReference type="OrthoDB" id="7866960at2759"/>
<sequence>MSLNKQNVRTLIGLVVMGLSLSTCLLSNRSQSVFLGLSRALQVFATIIMIFGIRKAYSDHKPKILLFWLVISSFFCTALIYITIDYLAYNGFRYYRFELYWATVAPSLAVAAVLYLMNIIYKEYVELTHGTPQFEEVKLKPPPYESDLHKFLVSLNE</sequence>
<dbReference type="RefSeq" id="XP_034105007.1">
    <property type="nucleotide sequence ID" value="XM_034249116.2"/>
</dbReference>
<evidence type="ECO:0000256" key="1">
    <source>
        <dbReference type="SAM" id="Phobius"/>
    </source>
</evidence>
<feature type="transmembrane region" description="Helical" evidence="1">
    <location>
        <begin position="65"/>
        <end position="84"/>
    </location>
</feature>
<proteinExistence type="predicted"/>
<keyword evidence="2" id="KW-1185">Reference proteome</keyword>
<feature type="transmembrane region" description="Helical" evidence="1">
    <location>
        <begin position="99"/>
        <end position="121"/>
    </location>
</feature>
<dbReference type="AlphaFoldDB" id="A0A6P8YA74"/>
<keyword evidence="1" id="KW-1133">Transmembrane helix</keyword>
<protein>
    <submittedName>
        <fullName evidence="3">Uncharacterized protein LOC117568446</fullName>
    </submittedName>
</protein>
<name>A0A6P8YA74_DROAB</name>
<feature type="transmembrane region" description="Helical" evidence="1">
    <location>
        <begin position="36"/>
        <end position="53"/>
    </location>
</feature>
<keyword evidence="1" id="KW-0472">Membrane</keyword>
<dbReference type="Proteomes" id="UP000515160">
    <property type="component" value="Chromosome 3"/>
</dbReference>
<accession>A0A6P8YA74</accession>
<organism evidence="2 3">
    <name type="scientific">Drosophila albomicans</name>
    <name type="common">Fruit fly</name>
    <dbReference type="NCBI Taxonomy" id="7291"/>
    <lineage>
        <taxon>Eukaryota</taxon>
        <taxon>Metazoa</taxon>
        <taxon>Ecdysozoa</taxon>
        <taxon>Arthropoda</taxon>
        <taxon>Hexapoda</taxon>
        <taxon>Insecta</taxon>
        <taxon>Pterygota</taxon>
        <taxon>Neoptera</taxon>
        <taxon>Endopterygota</taxon>
        <taxon>Diptera</taxon>
        <taxon>Brachycera</taxon>
        <taxon>Muscomorpha</taxon>
        <taxon>Ephydroidea</taxon>
        <taxon>Drosophilidae</taxon>
        <taxon>Drosophila</taxon>
    </lineage>
</organism>
<evidence type="ECO:0000313" key="2">
    <source>
        <dbReference type="Proteomes" id="UP000515160"/>
    </source>
</evidence>